<dbReference type="AlphaFoldDB" id="A0A099WN23"/>
<dbReference type="STRING" id="1552123.EP57_00625"/>
<dbReference type="EMBL" id="JNFA01000001">
    <property type="protein sequence ID" value="KGL45535.1"/>
    <property type="molecule type" value="Genomic_DNA"/>
</dbReference>
<dbReference type="RefSeq" id="WP_036083162.1">
    <property type="nucleotide sequence ID" value="NZ_CBCSHQ010000002.1"/>
</dbReference>
<accession>A0A099WN23</accession>
<gene>
    <name evidence="1" type="ORF">EP57_00625</name>
</gene>
<organism evidence="1 2">
    <name type="scientific">Listeria booriae</name>
    <dbReference type="NCBI Taxonomy" id="1552123"/>
    <lineage>
        <taxon>Bacteria</taxon>
        <taxon>Bacillati</taxon>
        <taxon>Bacillota</taxon>
        <taxon>Bacilli</taxon>
        <taxon>Bacillales</taxon>
        <taxon>Listeriaceae</taxon>
        <taxon>Listeria</taxon>
    </lineage>
</organism>
<keyword evidence="2" id="KW-1185">Reference proteome</keyword>
<protein>
    <submittedName>
        <fullName evidence="1">Uncharacterized protein</fullName>
    </submittedName>
</protein>
<evidence type="ECO:0000313" key="1">
    <source>
        <dbReference type="EMBL" id="KGL45535.1"/>
    </source>
</evidence>
<evidence type="ECO:0000313" key="2">
    <source>
        <dbReference type="Proteomes" id="UP000029844"/>
    </source>
</evidence>
<dbReference type="OrthoDB" id="2360899at2"/>
<dbReference type="Proteomes" id="UP000029844">
    <property type="component" value="Unassembled WGS sequence"/>
</dbReference>
<name>A0A099WN23_9LIST</name>
<sequence>MPSFHFQKPLVLRKSNPIEVKNENEEIIGRIEKISSRISFQNNQPLYSYSNEVTHQELATLTIEIGWLGEDGSSVVYHNSDPNYDISFKEVPNSKHSLHIKGVHEQHRIDIIQTEEKGLIKILLDHADIAHIDIDKSLSGSAVMIEYNETPTLPSAFFLLSFFIIRLIKEEF</sequence>
<dbReference type="eggNOG" id="ENOG5033PNS">
    <property type="taxonomic scope" value="Bacteria"/>
</dbReference>
<dbReference type="GeneID" id="58715954"/>
<reference evidence="1 2" key="1">
    <citation type="submission" date="2014-05" db="EMBL/GenBank/DDBJ databases">
        <title>Novel Listeriaceae from food processing environments.</title>
        <authorList>
            <person name="den Bakker H.C."/>
        </authorList>
    </citation>
    <scope>NUCLEOTIDE SEQUENCE [LARGE SCALE GENOMIC DNA]</scope>
    <source>
        <strain evidence="1 2">FSL A5-0281</strain>
    </source>
</reference>
<proteinExistence type="predicted"/>
<comment type="caution">
    <text evidence="1">The sequence shown here is derived from an EMBL/GenBank/DDBJ whole genome shotgun (WGS) entry which is preliminary data.</text>
</comment>